<dbReference type="GO" id="GO:0005886">
    <property type="term" value="C:plasma membrane"/>
    <property type="evidence" value="ECO:0007669"/>
    <property type="project" value="TreeGrafter"/>
</dbReference>
<keyword evidence="4" id="KW-0418">Kinase</keyword>
<evidence type="ECO:0000256" key="1">
    <source>
        <dbReference type="ARBA" id="ARBA00022741"/>
    </source>
</evidence>
<dbReference type="GO" id="GO:0004672">
    <property type="term" value="F:protein kinase activity"/>
    <property type="evidence" value="ECO:0007669"/>
    <property type="project" value="InterPro"/>
</dbReference>
<keyword evidence="5" id="KW-1185">Reference proteome</keyword>
<gene>
    <name evidence="4" type="ORF">M427DRAFT_69730</name>
</gene>
<evidence type="ECO:0000313" key="4">
    <source>
        <dbReference type="EMBL" id="KXS15813.1"/>
    </source>
</evidence>
<dbReference type="Gene3D" id="1.10.510.10">
    <property type="entry name" value="Transferase(Phosphotransferase) domain 1"/>
    <property type="match status" value="1"/>
</dbReference>
<dbReference type="GO" id="GO:0005524">
    <property type="term" value="F:ATP binding"/>
    <property type="evidence" value="ECO:0007669"/>
    <property type="project" value="UniProtKB-KW"/>
</dbReference>
<dbReference type="InterPro" id="IPR008271">
    <property type="entry name" value="Ser/Thr_kinase_AS"/>
</dbReference>
<protein>
    <submittedName>
        <fullName evidence="4">Kinase-like protein</fullName>
    </submittedName>
</protein>
<dbReference type="Proteomes" id="UP000070544">
    <property type="component" value="Unassembled WGS sequence"/>
</dbReference>
<organism evidence="4 5">
    <name type="scientific">Gonapodya prolifera (strain JEL478)</name>
    <name type="common">Monoblepharis prolifera</name>
    <dbReference type="NCBI Taxonomy" id="1344416"/>
    <lineage>
        <taxon>Eukaryota</taxon>
        <taxon>Fungi</taxon>
        <taxon>Fungi incertae sedis</taxon>
        <taxon>Chytridiomycota</taxon>
        <taxon>Chytridiomycota incertae sedis</taxon>
        <taxon>Monoblepharidomycetes</taxon>
        <taxon>Monoblepharidales</taxon>
        <taxon>Gonapodyaceae</taxon>
        <taxon>Gonapodya</taxon>
    </lineage>
</organism>
<name>A0A139AHC6_GONPJ</name>
<dbReference type="OrthoDB" id="2158504at2759"/>
<keyword evidence="1" id="KW-0547">Nucleotide-binding</keyword>
<evidence type="ECO:0000256" key="2">
    <source>
        <dbReference type="ARBA" id="ARBA00022840"/>
    </source>
</evidence>
<feature type="domain" description="Protein kinase" evidence="3">
    <location>
        <begin position="1"/>
        <end position="215"/>
    </location>
</feature>
<dbReference type="InterPro" id="IPR011009">
    <property type="entry name" value="Kinase-like_dom_sf"/>
</dbReference>
<dbReference type="EMBL" id="KQ965759">
    <property type="protein sequence ID" value="KXS15813.1"/>
    <property type="molecule type" value="Genomic_DNA"/>
</dbReference>
<dbReference type="PANTHER" id="PTHR27001">
    <property type="entry name" value="OS01G0253100 PROTEIN"/>
    <property type="match status" value="1"/>
</dbReference>
<dbReference type="SUPFAM" id="SSF56112">
    <property type="entry name" value="Protein kinase-like (PK-like)"/>
    <property type="match status" value="1"/>
</dbReference>
<proteinExistence type="predicted"/>
<dbReference type="AlphaFoldDB" id="A0A139AHC6"/>
<dbReference type="PROSITE" id="PS00108">
    <property type="entry name" value="PROTEIN_KINASE_ST"/>
    <property type="match status" value="1"/>
</dbReference>
<dbReference type="InterPro" id="IPR000719">
    <property type="entry name" value="Prot_kinase_dom"/>
</dbReference>
<dbReference type="STRING" id="1344416.A0A139AHC6"/>
<keyword evidence="4" id="KW-0808">Transferase</keyword>
<dbReference type="PROSITE" id="PS50011">
    <property type="entry name" value="PROTEIN_KINASE_DOM"/>
    <property type="match status" value="1"/>
</dbReference>
<keyword evidence="2" id="KW-0067">ATP-binding</keyword>
<dbReference type="PANTHER" id="PTHR27001:SF931">
    <property type="entry name" value="OS11G0664100 PROTEIN"/>
    <property type="match status" value="1"/>
</dbReference>
<reference evidence="4 5" key="1">
    <citation type="journal article" date="2015" name="Genome Biol. Evol.">
        <title>Phylogenomic analyses indicate that early fungi evolved digesting cell walls of algal ancestors of land plants.</title>
        <authorList>
            <person name="Chang Y."/>
            <person name="Wang S."/>
            <person name="Sekimoto S."/>
            <person name="Aerts A.L."/>
            <person name="Choi C."/>
            <person name="Clum A."/>
            <person name="LaButti K.M."/>
            <person name="Lindquist E.A."/>
            <person name="Yee Ngan C."/>
            <person name="Ohm R.A."/>
            <person name="Salamov A.A."/>
            <person name="Grigoriev I.V."/>
            <person name="Spatafora J.W."/>
            <person name="Berbee M.L."/>
        </authorList>
    </citation>
    <scope>NUCLEOTIDE SEQUENCE [LARGE SCALE GENOMIC DNA]</scope>
    <source>
        <strain evidence="4 5">JEL478</strain>
    </source>
</reference>
<accession>A0A139AHC6</accession>
<evidence type="ECO:0000313" key="5">
    <source>
        <dbReference type="Proteomes" id="UP000070544"/>
    </source>
</evidence>
<dbReference type="SMART" id="SM00220">
    <property type="entry name" value="S_TKc"/>
    <property type="match status" value="1"/>
</dbReference>
<dbReference type="Pfam" id="PF00069">
    <property type="entry name" value="Pkinase"/>
    <property type="match status" value="1"/>
</dbReference>
<evidence type="ECO:0000259" key="3">
    <source>
        <dbReference type="PROSITE" id="PS50011"/>
    </source>
</evidence>
<sequence length="215" mass="23667">MTSPFVLPLHGVGVDVNRQPFFVCPVMVNGSMDDHLERRANDLGDRMDEYLYDIARGVMYLHEVACVIYTDLKPVNYVLVTLDGRGVVADFGFSALTGGKYSAVLPGTLFYLNPEKLGRKIGVEDALSMITTAGDAYAFGIMIWGPELPKLRPIPSNVDIPDFRVNNVATDMDAVFQQAQSARIDGHYTQALQLYKHAAELKHLEAQSESGVALD</sequence>